<organism evidence="2 5">
    <name type="scientific">Rotaria magnacalcarata</name>
    <dbReference type="NCBI Taxonomy" id="392030"/>
    <lineage>
        <taxon>Eukaryota</taxon>
        <taxon>Metazoa</taxon>
        <taxon>Spiralia</taxon>
        <taxon>Gnathifera</taxon>
        <taxon>Rotifera</taxon>
        <taxon>Eurotatoria</taxon>
        <taxon>Bdelloidea</taxon>
        <taxon>Philodinida</taxon>
        <taxon>Philodinidae</taxon>
        <taxon>Rotaria</taxon>
    </lineage>
</organism>
<evidence type="ECO:0000313" key="6">
    <source>
        <dbReference type="Proteomes" id="UP000663866"/>
    </source>
</evidence>
<name>A0A816PH20_9BILA</name>
<evidence type="ECO:0000313" key="5">
    <source>
        <dbReference type="Proteomes" id="UP000663856"/>
    </source>
</evidence>
<dbReference type="Proteomes" id="UP000663842">
    <property type="component" value="Unassembled WGS sequence"/>
</dbReference>
<evidence type="ECO:0000313" key="4">
    <source>
        <dbReference type="EMBL" id="CAF4007806.1"/>
    </source>
</evidence>
<proteinExistence type="predicted"/>
<dbReference type="EMBL" id="CAJNRG010000213">
    <property type="protein sequence ID" value="CAF1985909.1"/>
    <property type="molecule type" value="Genomic_DNA"/>
</dbReference>
<dbReference type="Proteomes" id="UP000663887">
    <property type="component" value="Unassembled WGS sequence"/>
</dbReference>
<dbReference type="EMBL" id="CAJOBF010002070">
    <property type="protein sequence ID" value="CAF4007806.1"/>
    <property type="molecule type" value="Genomic_DNA"/>
</dbReference>
<sequence length="107" mass="12693">MSITNSALFTRLQELGYNPPEINDQNRMYALALIYDEDMEQRHDYALHITTDEIFDFEENQSSDHRRDNNQFITLRTKPHYTVLSAYVVCQTHCNKSTFNTRQVTRT</sequence>
<evidence type="ECO:0000313" key="2">
    <source>
        <dbReference type="EMBL" id="CAF2047960.1"/>
    </source>
</evidence>
<keyword evidence="6" id="KW-1185">Reference proteome</keyword>
<dbReference type="Proteomes" id="UP000663866">
    <property type="component" value="Unassembled WGS sequence"/>
</dbReference>
<evidence type="ECO:0000313" key="3">
    <source>
        <dbReference type="EMBL" id="CAF3988577.1"/>
    </source>
</evidence>
<protein>
    <submittedName>
        <fullName evidence="2">Uncharacterized protein</fullName>
    </submittedName>
</protein>
<dbReference type="Proteomes" id="UP000663856">
    <property type="component" value="Unassembled WGS sequence"/>
</dbReference>
<reference evidence="2" key="1">
    <citation type="submission" date="2021-02" db="EMBL/GenBank/DDBJ databases">
        <authorList>
            <person name="Nowell W R."/>
        </authorList>
    </citation>
    <scope>NUCLEOTIDE SEQUENCE</scope>
</reference>
<accession>A0A816PH20</accession>
<dbReference type="EMBL" id="CAJNRF010003176">
    <property type="protein sequence ID" value="CAF2047960.1"/>
    <property type="molecule type" value="Genomic_DNA"/>
</dbReference>
<comment type="caution">
    <text evidence="2">The sequence shown here is derived from an EMBL/GenBank/DDBJ whole genome shotgun (WGS) entry which is preliminary data.</text>
</comment>
<evidence type="ECO:0000313" key="1">
    <source>
        <dbReference type="EMBL" id="CAF1985909.1"/>
    </source>
</evidence>
<gene>
    <name evidence="3" type="ORF">OVN521_LOCUS14348</name>
    <name evidence="4" type="ORF">UXM345_LOCUS16579</name>
    <name evidence="2" type="ORF">WKI299_LOCUS9616</name>
    <name evidence="1" type="ORF">XDN619_LOCUS2605</name>
</gene>
<dbReference type="EMBL" id="CAJOBG010002169">
    <property type="protein sequence ID" value="CAF3988577.1"/>
    <property type="molecule type" value="Genomic_DNA"/>
</dbReference>
<dbReference type="AlphaFoldDB" id="A0A816PH20"/>